<feature type="non-terminal residue" evidence="2">
    <location>
        <position position="63"/>
    </location>
</feature>
<dbReference type="Proteomes" id="UP001634394">
    <property type="component" value="Unassembled WGS sequence"/>
</dbReference>
<comment type="caution">
    <text evidence="2">The sequence shown here is derived from an EMBL/GenBank/DDBJ whole genome shotgun (WGS) entry which is preliminary data.</text>
</comment>
<evidence type="ECO:0000313" key="3">
    <source>
        <dbReference type="Proteomes" id="UP001634394"/>
    </source>
</evidence>
<dbReference type="AlphaFoldDB" id="A0ABD3TK60"/>
<accession>A0ABD3TK60</accession>
<protein>
    <recommendedName>
        <fullName evidence="4">Secreted protein</fullName>
    </recommendedName>
</protein>
<evidence type="ECO:0008006" key="4">
    <source>
        <dbReference type="Google" id="ProtNLM"/>
    </source>
</evidence>
<sequence length="63" mass="7186">MSRGQVLLLRLLCPVARYCSCDYYVPWPGTAPATIMSRGQVLLLRLVCPVARYCSCDYYVPWP</sequence>
<evidence type="ECO:0000256" key="1">
    <source>
        <dbReference type="SAM" id="SignalP"/>
    </source>
</evidence>
<dbReference type="EMBL" id="JBJQND010000018">
    <property type="protein sequence ID" value="KAL3837075.1"/>
    <property type="molecule type" value="Genomic_DNA"/>
</dbReference>
<feature type="chain" id="PRO_5044819406" description="Secreted protein" evidence="1">
    <location>
        <begin position="22"/>
        <end position="63"/>
    </location>
</feature>
<name>A0ABD3TK60_SINWO</name>
<evidence type="ECO:0000313" key="2">
    <source>
        <dbReference type="EMBL" id="KAL3837075.1"/>
    </source>
</evidence>
<keyword evidence="3" id="KW-1185">Reference proteome</keyword>
<gene>
    <name evidence="2" type="ORF">ACJMK2_022459</name>
</gene>
<keyword evidence="1" id="KW-0732">Signal</keyword>
<proteinExistence type="predicted"/>
<reference evidence="2 3" key="1">
    <citation type="submission" date="2024-11" db="EMBL/GenBank/DDBJ databases">
        <title>Chromosome-level genome assembly of the freshwater bivalve Anodonta woodiana.</title>
        <authorList>
            <person name="Chen X."/>
        </authorList>
    </citation>
    <scope>NUCLEOTIDE SEQUENCE [LARGE SCALE GENOMIC DNA]</scope>
    <source>
        <strain evidence="2">MN2024</strain>
        <tissue evidence="2">Gills</tissue>
    </source>
</reference>
<feature type="signal peptide" evidence="1">
    <location>
        <begin position="1"/>
        <end position="21"/>
    </location>
</feature>
<organism evidence="2 3">
    <name type="scientific">Sinanodonta woodiana</name>
    <name type="common">Chinese pond mussel</name>
    <name type="synonym">Anodonta woodiana</name>
    <dbReference type="NCBI Taxonomy" id="1069815"/>
    <lineage>
        <taxon>Eukaryota</taxon>
        <taxon>Metazoa</taxon>
        <taxon>Spiralia</taxon>
        <taxon>Lophotrochozoa</taxon>
        <taxon>Mollusca</taxon>
        <taxon>Bivalvia</taxon>
        <taxon>Autobranchia</taxon>
        <taxon>Heteroconchia</taxon>
        <taxon>Palaeoheterodonta</taxon>
        <taxon>Unionida</taxon>
        <taxon>Unionoidea</taxon>
        <taxon>Unionidae</taxon>
        <taxon>Unioninae</taxon>
        <taxon>Sinanodonta</taxon>
    </lineage>
</organism>